<name>A0A830FRN1_HALAR</name>
<dbReference type="SUPFAM" id="SSF64182">
    <property type="entry name" value="DHH phosphoesterases"/>
    <property type="match status" value="1"/>
</dbReference>
<organism evidence="3 4">
    <name type="scientific">Haloarcula argentinensis</name>
    <dbReference type="NCBI Taxonomy" id="43776"/>
    <lineage>
        <taxon>Archaea</taxon>
        <taxon>Methanobacteriati</taxon>
        <taxon>Methanobacteriota</taxon>
        <taxon>Stenosarchaea group</taxon>
        <taxon>Halobacteria</taxon>
        <taxon>Halobacteriales</taxon>
        <taxon>Haloarculaceae</taxon>
        <taxon>Haloarcula</taxon>
    </lineage>
</organism>
<accession>A0A830FRN1</accession>
<dbReference type="GO" id="GO:0003676">
    <property type="term" value="F:nucleic acid binding"/>
    <property type="evidence" value="ECO:0007669"/>
    <property type="project" value="InterPro"/>
</dbReference>
<comment type="caution">
    <text evidence="3">The sequence shown here is derived from an EMBL/GenBank/DDBJ whole genome shotgun (WGS) entry which is preliminary data.</text>
</comment>
<dbReference type="Pfam" id="PF02272">
    <property type="entry name" value="DHHA1"/>
    <property type="match status" value="1"/>
</dbReference>
<sequence>MSDSSGLADRFQSTTPLSTLIDDSEIDYRRFQELVASTDSLVILCHDNPDPDTIASALALEAIAKEWEVPTVDIVYGGTITHQQNRAMVNVLDIELRSINEATLSDYSLVAFVDHGIPGRNNSAPEDMTPDIVIDHHPADEIAGQFVDHRPAVGATATLLTRYLEVYGIELDERLATALLFGLHRETLDFNRGTTSTEHAAACVLHPHADHNIIEELTNSVFTPETISGIGDAIANREVRGSCLVSSLGRIRERDIIPQAADYLLQLEGVSTTIVYAIVDDNIYLSGRTSNPQLHIGDVMKETFDQVGSAGGHHDMAGGQVPLGFVGSVDDGDDAAINLINQSMKARIFDALKGWTET</sequence>
<evidence type="ECO:0000313" key="4">
    <source>
        <dbReference type="Proteomes" id="UP000656367"/>
    </source>
</evidence>
<dbReference type="PANTHER" id="PTHR47618:SF1">
    <property type="entry name" value="BIFUNCTIONAL OLIGORIBONUCLEASE AND PAP PHOSPHATASE NRNA"/>
    <property type="match status" value="1"/>
</dbReference>
<reference evidence="3" key="2">
    <citation type="submission" date="2020-09" db="EMBL/GenBank/DDBJ databases">
        <authorList>
            <person name="Sun Q."/>
            <person name="Ohkuma M."/>
        </authorList>
    </citation>
    <scope>NUCLEOTIDE SEQUENCE</scope>
    <source>
        <strain evidence="3">JCM 15759</strain>
    </source>
</reference>
<dbReference type="Pfam" id="PF01368">
    <property type="entry name" value="DHH"/>
    <property type="match status" value="1"/>
</dbReference>
<feature type="domain" description="DHHA1" evidence="2">
    <location>
        <begin position="242"/>
        <end position="330"/>
    </location>
</feature>
<dbReference type="PANTHER" id="PTHR47618">
    <property type="entry name" value="BIFUNCTIONAL OLIGORIBONUCLEASE AND PAP PHOSPHATASE NRNA"/>
    <property type="match status" value="1"/>
</dbReference>
<dbReference type="EMBL" id="BMON01000006">
    <property type="protein sequence ID" value="GGM51014.1"/>
    <property type="molecule type" value="Genomic_DNA"/>
</dbReference>
<protein>
    <submittedName>
        <fullName evidence="3">Phosphoesterase</fullName>
    </submittedName>
</protein>
<dbReference type="InterPro" id="IPR051319">
    <property type="entry name" value="Oligoribo/pAp-PDE_c-di-AMP_PDE"/>
</dbReference>
<dbReference type="Gene3D" id="3.90.1640.10">
    <property type="entry name" value="inorganic pyrophosphatase (n-terminal core)"/>
    <property type="match status" value="1"/>
</dbReference>
<dbReference type="RefSeq" id="WP_188853874.1">
    <property type="nucleotide sequence ID" value="NZ_BMON01000006.1"/>
</dbReference>
<gene>
    <name evidence="3" type="ORF">GCM10009006_35230</name>
</gene>
<dbReference type="OrthoDB" id="350705at2157"/>
<dbReference type="InterPro" id="IPR003156">
    <property type="entry name" value="DHHA1_dom"/>
</dbReference>
<reference evidence="3" key="1">
    <citation type="journal article" date="2014" name="Int. J. Syst. Evol. Microbiol.">
        <title>Complete genome sequence of Corynebacterium casei LMG S-19264T (=DSM 44701T), isolated from a smear-ripened cheese.</title>
        <authorList>
            <consortium name="US DOE Joint Genome Institute (JGI-PGF)"/>
            <person name="Walter F."/>
            <person name="Albersmeier A."/>
            <person name="Kalinowski J."/>
            <person name="Ruckert C."/>
        </authorList>
    </citation>
    <scope>NUCLEOTIDE SEQUENCE</scope>
    <source>
        <strain evidence="3">JCM 15759</strain>
    </source>
</reference>
<feature type="domain" description="DDH" evidence="1">
    <location>
        <begin position="41"/>
        <end position="182"/>
    </location>
</feature>
<proteinExistence type="predicted"/>
<dbReference type="AlphaFoldDB" id="A0A830FRN1"/>
<evidence type="ECO:0000259" key="1">
    <source>
        <dbReference type="Pfam" id="PF01368"/>
    </source>
</evidence>
<dbReference type="Proteomes" id="UP000656367">
    <property type="component" value="Unassembled WGS sequence"/>
</dbReference>
<evidence type="ECO:0000313" key="3">
    <source>
        <dbReference type="EMBL" id="GGM51014.1"/>
    </source>
</evidence>
<evidence type="ECO:0000259" key="2">
    <source>
        <dbReference type="Pfam" id="PF02272"/>
    </source>
</evidence>
<dbReference type="InterPro" id="IPR001667">
    <property type="entry name" value="DDH_dom"/>
</dbReference>
<dbReference type="InterPro" id="IPR038763">
    <property type="entry name" value="DHH_sf"/>
</dbReference>